<protein>
    <recommendedName>
        <fullName evidence="3">F-box domain-containing protein</fullName>
    </recommendedName>
</protein>
<evidence type="ECO:0008006" key="3">
    <source>
        <dbReference type="Google" id="ProtNLM"/>
    </source>
</evidence>
<name>A0A1Y2ER68_9BASI</name>
<dbReference type="AlphaFoldDB" id="A0A1Y2ER68"/>
<comment type="caution">
    <text evidence="1">The sequence shown here is derived from an EMBL/GenBank/DDBJ whole genome shotgun (WGS) entry which is preliminary data.</text>
</comment>
<gene>
    <name evidence="1" type="ORF">BCR35DRAFT_353980</name>
</gene>
<accession>A0A1Y2ER68</accession>
<dbReference type="EMBL" id="MCGR01000043">
    <property type="protein sequence ID" value="ORY74090.1"/>
    <property type="molecule type" value="Genomic_DNA"/>
</dbReference>
<proteinExistence type="predicted"/>
<dbReference type="InParanoid" id="A0A1Y2ER68"/>
<sequence>MPPLIPAELIHRIIVLSLPSTISFEALPARYALLRSYSLVSRSWTPWAQLELYRHVLLRGEEGVLTLAASTEGRDDLLEQVESLRAYRYGYENVQETLPPLLARCSHLYDLRLDMGRCSLEMLKLVPTLRQLSLRDGALDLVAEPNKLASESLLLPLLSSLSLVESVKTGGEWSTLINPQTLPALANLSIATQYTSRSVGEVEEFARSFSIVAPQIKSFSLRAPSDRLSRHLAPRIVDFTKLENLTIRRHLSASTQSPFLRSALVNLPSPLRRLRITAPEDPELENEGCSLSAIEFDLDALTAALRDPTIHSTSSLARVVLPDMERLCRSCSLDLPDTMRELDELVHGRECDLERAAAEESDFGDRKTYLDEW</sequence>
<organism evidence="1 2">
    <name type="scientific">Leucosporidium creatinivorum</name>
    <dbReference type="NCBI Taxonomy" id="106004"/>
    <lineage>
        <taxon>Eukaryota</taxon>
        <taxon>Fungi</taxon>
        <taxon>Dikarya</taxon>
        <taxon>Basidiomycota</taxon>
        <taxon>Pucciniomycotina</taxon>
        <taxon>Microbotryomycetes</taxon>
        <taxon>Leucosporidiales</taxon>
        <taxon>Leucosporidium</taxon>
    </lineage>
</organism>
<reference evidence="1 2" key="1">
    <citation type="submission" date="2016-07" db="EMBL/GenBank/DDBJ databases">
        <title>Pervasive Adenine N6-methylation of Active Genes in Fungi.</title>
        <authorList>
            <consortium name="DOE Joint Genome Institute"/>
            <person name="Mondo S.J."/>
            <person name="Dannebaum R.O."/>
            <person name="Kuo R.C."/>
            <person name="Labutti K."/>
            <person name="Haridas S."/>
            <person name="Kuo A."/>
            <person name="Salamov A."/>
            <person name="Ahrendt S.R."/>
            <person name="Lipzen A."/>
            <person name="Sullivan W."/>
            <person name="Andreopoulos W.B."/>
            <person name="Clum A."/>
            <person name="Lindquist E."/>
            <person name="Daum C."/>
            <person name="Ramamoorthy G.K."/>
            <person name="Gryganskyi A."/>
            <person name="Culley D."/>
            <person name="Magnuson J.K."/>
            <person name="James T.Y."/>
            <person name="O'Malley M.A."/>
            <person name="Stajich J.E."/>
            <person name="Spatafora J.W."/>
            <person name="Visel A."/>
            <person name="Grigoriev I.V."/>
        </authorList>
    </citation>
    <scope>NUCLEOTIDE SEQUENCE [LARGE SCALE GENOMIC DNA]</scope>
    <source>
        <strain evidence="1 2">62-1032</strain>
    </source>
</reference>
<evidence type="ECO:0000313" key="1">
    <source>
        <dbReference type="EMBL" id="ORY74090.1"/>
    </source>
</evidence>
<evidence type="ECO:0000313" key="2">
    <source>
        <dbReference type="Proteomes" id="UP000193467"/>
    </source>
</evidence>
<keyword evidence="2" id="KW-1185">Reference proteome</keyword>
<dbReference type="OrthoDB" id="2533572at2759"/>
<dbReference type="Proteomes" id="UP000193467">
    <property type="component" value="Unassembled WGS sequence"/>
</dbReference>